<comment type="subcellular location">
    <subcellularLocation>
        <location evidence="3">Cytoplasm</location>
        <location evidence="3">Cytosol</location>
    </subcellularLocation>
    <subcellularLocation>
        <location evidence="2">Endoplasmic reticulum</location>
    </subcellularLocation>
    <subcellularLocation>
        <location evidence="4">Golgi apparatus</location>
    </subcellularLocation>
    <subcellularLocation>
        <location evidence="1">Mitochondrion</location>
    </subcellularLocation>
</comment>
<dbReference type="InterPro" id="IPR006703">
    <property type="entry name" value="G_AIG1"/>
</dbReference>
<dbReference type="Gene3D" id="3.40.50.300">
    <property type="entry name" value="P-loop containing nucleotide triphosphate hydrolases"/>
    <property type="match status" value="1"/>
</dbReference>
<evidence type="ECO:0000256" key="4">
    <source>
        <dbReference type="ARBA" id="ARBA00004555"/>
    </source>
</evidence>
<feature type="domain" description="AIG1-type G" evidence="16">
    <location>
        <begin position="24"/>
        <end position="223"/>
    </location>
</feature>
<dbReference type="GO" id="GO:0005794">
    <property type="term" value="C:Golgi apparatus"/>
    <property type="evidence" value="ECO:0007669"/>
    <property type="project" value="UniProtKB-SubCell"/>
</dbReference>
<evidence type="ECO:0000256" key="11">
    <source>
        <dbReference type="ARBA" id="ARBA00023128"/>
    </source>
</evidence>
<dbReference type="InterPro" id="IPR045058">
    <property type="entry name" value="GIMA/IAN/Toc"/>
</dbReference>
<evidence type="ECO:0000256" key="3">
    <source>
        <dbReference type="ARBA" id="ARBA00004514"/>
    </source>
</evidence>
<dbReference type="Ensembl" id="ENSNMLT00000001527.1">
    <property type="protein sequence ID" value="ENSNMLP00000001327.1"/>
    <property type="gene ID" value="ENSNMLG00000001021.1"/>
</dbReference>
<dbReference type="FunFam" id="3.40.50.300:FF:000536">
    <property type="entry name" value="GTPase IMAP family member 8"/>
    <property type="match status" value="1"/>
</dbReference>
<evidence type="ECO:0000256" key="5">
    <source>
        <dbReference type="ARBA" id="ARBA00008535"/>
    </source>
</evidence>
<dbReference type="Pfam" id="PF04548">
    <property type="entry name" value="AIG1"/>
    <property type="match status" value="1"/>
</dbReference>
<keyword evidence="11" id="KW-0496">Mitochondrion</keyword>
<name>A0A8C6S5V0_9GOBI</name>
<reference evidence="17" key="1">
    <citation type="submission" date="2025-08" db="UniProtKB">
        <authorList>
            <consortium name="Ensembl"/>
        </authorList>
    </citation>
    <scope>IDENTIFICATION</scope>
</reference>
<evidence type="ECO:0000256" key="6">
    <source>
        <dbReference type="ARBA" id="ARBA00022490"/>
    </source>
</evidence>
<evidence type="ECO:0000259" key="16">
    <source>
        <dbReference type="PROSITE" id="PS51720"/>
    </source>
</evidence>
<dbReference type="GO" id="GO:0005525">
    <property type="term" value="F:GTP binding"/>
    <property type="evidence" value="ECO:0007669"/>
    <property type="project" value="UniProtKB-KW"/>
</dbReference>
<keyword evidence="12" id="KW-0342">GTP-binding</keyword>
<evidence type="ECO:0000256" key="7">
    <source>
        <dbReference type="ARBA" id="ARBA00022737"/>
    </source>
</evidence>
<evidence type="ECO:0000256" key="8">
    <source>
        <dbReference type="ARBA" id="ARBA00022741"/>
    </source>
</evidence>
<proteinExistence type="inferred from homology"/>
<sequence length="276" mass="30835">LVDSTSSPNPNLLEVKECELKPREDDLRLMLLGLPGAGKSSSGNTILGQDLFESGGGFNQVTSETRARSAEVGGRRVTVVDTPGVPSEALSPSKLFKEIMRTIQLAAPGPHAFIIVVCIGRVTKADAEVFKLLPKMFDQDAPLFSIVLFTHADRLRNQGIQGLIRDNEAINLLVSKCGGRYCVFNNLQRDDRTQVHTLLTKVTAMVGQRQNREYSSKMFSRVHFLPVEVSIKWHDLRDWFLEFIEKLKQILKTSNDRGIQTVQIKHQNKSGNTQHV</sequence>
<dbReference type="SUPFAM" id="SSF52540">
    <property type="entry name" value="P-loop containing nucleoside triphosphate hydrolases"/>
    <property type="match status" value="1"/>
</dbReference>
<evidence type="ECO:0000313" key="18">
    <source>
        <dbReference type="Proteomes" id="UP000694523"/>
    </source>
</evidence>
<dbReference type="InterPro" id="IPR027417">
    <property type="entry name" value="P-loop_NTPase"/>
</dbReference>
<dbReference type="PANTHER" id="PTHR10903:SF170">
    <property type="entry name" value="GTPASE IMAP FAMILY MEMBER 7"/>
    <property type="match status" value="1"/>
</dbReference>
<keyword evidence="10" id="KW-0333">Golgi apparatus</keyword>
<dbReference type="GO" id="GO:0005829">
    <property type="term" value="C:cytosol"/>
    <property type="evidence" value="ECO:0007669"/>
    <property type="project" value="UniProtKB-SubCell"/>
</dbReference>
<evidence type="ECO:0000256" key="14">
    <source>
        <dbReference type="ARBA" id="ARBA00073539"/>
    </source>
</evidence>
<comment type="similarity">
    <text evidence="5">Belongs to the TRAFAC class TrmE-Era-EngA-EngB-Septin-like GTPase superfamily. AIG1/Toc34/Toc159-like paraseptin GTPase family. IAN subfamily.</text>
</comment>
<accession>A0A8C6S5V0</accession>
<dbReference type="AlphaFoldDB" id="A0A8C6S5V0"/>
<keyword evidence="6" id="KW-0963">Cytoplasm</keyword>
<protein>
    <recommendedName>
        <fullName evidence="14">GTPase IMAP family member 8</fullName>
    </recommendedName>
    <alternativeName>
        <fullName evidence="15">Immune-associated nucleotide-binding protein 9</fullName>
    </alternativeName>
</protein>
<evidence type="ECO:0000256" key="9">
    <source>
        <dbReference type="ARBA" id="ARBA00022824"/>
    </source>
</evidence>
<organism evidence="17 18">
    <name type="scientific">Neogobius melanostomus</name>
    <name type="common">round goby</name>
    <dbReference type="NCBI Taxonomy" id="47308"/>
    <lineage>
        <taxon>Eukaryota</taxon>
        <taxon>Metazoa</taxon>
        <taxon>Chordata</taxon>
        <taxon>Craniata</taxon>
        <taxon>Vertebrata</taxon>
        <taxon>Euteleostomi</taxon>
        <taxon>Actinopterygii</taxon>
        <taxon>Neopterygii</taxon>
        <taxon>Teleostei</taxon>
        <taxon>Neoteleostei</taxon>
        <taxon>Acanthomorphata</taxon>
        <taxon>Gobiaria</taxon>
        <taxon>Gobiiformes</taxon>
        <taxon>Gobioidei</taxon>
        <taxon>Gobiidae</taxon>
        <taxon>Benthophilinae</taxon>
        <taxon>Neogobiini</taxon>
        <taxon>Neogobius</taxon>
    </lineage>
</organism>
<evidence type="ECO:0000256" key="13">
    <source>
        <dbReference type="ARBA" id="ARBA00056809"/>
    </source>
</evidence>
<evidence type="ECO:0000256" key="12">
    <source>
        <dbReference type="ARBA" id="ARBA00023134"/>
    </source>
</evidence>
<keyword evidence="9" id="KW-0256">Endoplasmic reticulum</keyword>
<keyword evidence="7" id="KW-0677">Repeat</keyword>
<evidence type="ECO:0000256" key="10">
    <source>
        <dbReference type="ARBA" id="ARBA00023034"/>
    </source>
</evidence>
<dbReference type="Proteomes" id="UP000694523">
    <property type="component" value="Unplaced"/>
</dbReference>
<dbReference type="GO" id="GO:0005783">
    <property type="term" value="C:endoplasmic reticulum"/>
    <property type="evidence" value="ECO:0007669"/>
    <property type="project" value="UniProtKB-SubCell"/>
</dbReference>
<keyword evidence="8" id="KW-0547">Nucleotide-binding</keyword>
<comment type="function">
    <text evidence="13">Exerts an anti-apoptotic effect in the immune system and is involved in responses to infections.</text>
</comment>
<evidence type="ECO:0000256" key="15">
    <source>
        <dbReference type="ARBA" id="ARBA00077278"/>
    </source>
</evidence>
<dbReference type="PROSITE" id="PS51720">
    <property type="entry name" value="G_AIG1"/>
    <property type="match status" value="1"/>
</dbReference>
<dbReference type="PANTHER" id="PTHR10903">
    <property type="entry name" value="GTPASE, IMAP FAMILY MEMBER-RELATED"/>
    <property type="match status" value="1"/>
</dbReference>
<keyword evidence="18" id="KW-1185">Reference proteome</keyword>
<reference evidence="17" key="2">
    <citation type="submission" date="2025-09" db="UniProtKB">
        <authorList>
            <consortium name="Ensembl"/>
        </authorList>
    </citation>
    <scope>IDENTIFICATION</scope>
</reference>
<evidence type="ECO:0000313" key="17">
    <source>
        <dbReference type="Ensembl" id="ENSNMLP00000001327.1"/>
    </source>
</evidence>
<evidence type="ECO:0000256" key="1">
    <source>
        <dbReference type="ARBA" id="ARBA00004173"/>
    </source>
</evidence>
<dbReference type="GO" id="GO:0005739">
    <property type="term" value="C:mitochondrion"/>
    <property type="evidence" value="ECO:0007669"/>
    <property type="project" value="UniProtKB-SubCell"/>
</dbReference>
<evidence type="ECO:0000256" key="2">
    <source>
        <dbReference type="ARBA" id="ARBA00004240"/>
    </source>
</evidence>